<dbReference type="Pfam" id="PF03167">
    <property type="entry name" value="UDG"/>
    <property type="match status" value="1"/>
</dbReference>
<dbReference type="AlphaFoldDB" id="A0A917CX88"/>
<proteinExistence type="predicted"/>
<dbReference type="SMART" id="SM00987">
    <property type="entry name" value="UreE_C"/>
    <property type="match status" value="1"/>
</dbReference>
<dbReference type="SUPFAM" id="SSF52141">
    <property type="entry name" value="Uracil-DNA glycosylase-like"/>
    <property type="match status" value="1"/>
</dbReference>
<evidence type="ECO:0000259" key="1">
    <source>
        <dbReference type="SMART" id="SM00986"/>
    </source>
</evidence>
<dbReference type="EMBL" id="BMEO01000012">
    <property type="protein sequence ID" value="GGG00686.1"/>
    <property type="molecule type" value="Genomic_DNA"/>
</dbReference>
<dbReference type="InterPro" id="IPR047124">
    <property type="entry name" value="HI_0220.2"/>
</dbReference>
<dbReference type="Gene3D" id="3.40.470.10">
    <property type="entry name" value="Uracil-DNA glycosylase-like domain"/>
    <property type="match status" value="1"/>
</dbReference>
<dbReference type="SMART" id="SM00986">
    <property type="entry name" value="UDG"/>
    <property type="match status" value="1"/>
</dbReference>
<protein>
    <submittedName>
        <fullName evidence="2">IclR family transcriptional regulator</fullName>
    </submittedName>
</protein>
<feature type="domain" description="Uracil-DNA glycosylase-like" evidence="1">
    <location>
        <begin position="25"/>
        <end position="181"/>
    </location>
</feature>
<dbReference type="InterPro" id="IPR036895">
    <property type="entry name" value="Uracil-DNA_glycosylase-like_sf"/>
</dbReference>
<reference evidence="2" key="1">
    <citation type="journal article" date="2014" name="Int. J. Syst. Evol. Microbiol.">
        <title>Complete genome sequence of Corynebacterium casei LMG S-19264T (=DSM 44701T), isolated from a smear-ripened cheese.</title>
        <authorList>
            <consortium name="US DOE Joint Genome Institute (JGI-PGF)"/>
            <person name="Walter F."/>
            <person name="Albersmeier A."/>
            <person name="Kalinowski J."/>
            <person name="Ruckert C."/>
        </authorList>
    </citation>
    <scope>NUCLEOTIDE SEQUENCE</scope>
    <source>
        <strain evidence="2">CGMCC 1.12181</strain>
    </source>
</reference>
<reference evidence="2" key="2">
    <citation type="submission" date="2020-09" db="EMBL/GenBank/DDBJ databases">
        <authorList>
            <person name="Sun Q."/>
            <person name="Zhou Y."/>
        </authorList>
    </citation>
    <scope>NUCLEOTIDE SEQUENCE</scope>
    <source>
        <strain evidence="2">CGMCC 1.12181</strain>
    </source>
</reference>
<dbReference type="PANTHER" id="PTHR42160:SF1">
    <property type="entry name" value="URACIL-DNA GLYCOSYLASE SUPERFAMILY PROTEIN"/>
    <property type="match status" value="1"/>
</dbReference>
<dbReference type="CDD" id="cd10033">
    <property type="entry name" value="UDG_like"/>
    <property type="match status" value="1"/>
</dbReference>
<name>A0A917CX88_9GAMM</name>
<evidence type="ECO:0000313" key="2">
    <source>
        <dbReference type="EMBL" id="GGG00686.1"/>
    </source>
</evidence>
<evidence type="ECO:0000313" key="3">
    <source>
        <dbReference type="Proteomes" id="UP000605253"/>
    </source>
</evidence>
<dbReference type="InterPro" id="IPR005122">
    <property type="entry name" value="Uracil-DNA_glycosylase-like"/>
</dbReference>
<sequence length="191" mass="22258">MDQLLHKIRQCRVCEDHLPLGPRPVVQASGSSRILIIGQAPGTKVHETGIPWNDPSGDELRRWLNMERDLFYNSGLIAIAPMGFCYPGRGRSGDLPPRPECAPLWHEPLFKLMPNIELTLLIGQYAQKYYLKDKPKTLAETVRNRDNFLPDYFPLPHPSPRNRYWRMQNTWFEQEVIPELRERVKACRIEI</sequence>
<dbReference type="PANTHER" id="PTHR42160">
    <property type="entry name" value="URACIL-DNA GLYCOSYLASE SUPERFAMILY PROTEIN"/>
    <property type="match status" value="1"/>
</dbReference>
<gene>
    <name evidence="2" type="ORF">GCM10011365_22410</name>
</gene>
<comment type="caution">
    <text evidence="2">The sequence shown here is derived from an EMBL/GenBank/DDBJ whole genome shotgun (WGS) entry which is preliminary data.</text>
</comment>
<dbReference type="RefSeq" id="WP_188365841.1">
    <property type="nucleotide sequence ID" value="NZ_BAABJF010000009.1"/>
</dbReference>
<accession>A0A917CX88</accession>
<dbReference type="Proteomes" id="UP000605253">
    <property type="component" value="Unassembled WGS sequence"/>
</dbReference>
<keyword evidence="3" id="KW-1185">Reference proteome</keyword>
<organism evidence="2 3">
    <name type="scientific">Marinicella pacifica</name>
    <dbReference type="NCBI Taxonomy" id="1171543"/>
    <lineage>
        <taxon>Bacteria</taxon>
        <taxon>Pseudomonadati</taxon>
        <taxon>Pseudomonadota</taxon>
        <taxon>Gammaproteobacteria</taxon>
        <taxon>Lysobacterales</taxon>
        <taxon>Marinicellaceae</taxon>
        <taxon>Marinicella</taxon>
    </lineage>
</organism>